<dbReference type="AlphaFoldDB" id="G0U4E6"/>
<accession>G0U4E6</accession>
<protein>
    <submittedName>
        <fullName evidence="1">Uncharacterized protein</fullName>
    </submittedName>
</protein>
<organism evidence="1">
    <name type="scientific">Trypanosoma vivax (strain Y486)</name>
    <dbReference type="NCBI Taxonomy" id="1055687"/>
    <lineage>
        <taxon>Eukaryota</taxon>
        <taxon>Discoba</taxon>
        <taxon>Euglenozoa</taxon>
        <taxon>Kinetoplastea</taxon>
        <taxon>Metakinetoplastina</taxon>
        <taxon>Trypanosomatida</taxon>
        <taxon>Trypanosomatidae</taxon>
        <taxon>Trypanosoma</taxon>
        <taxon>Duttonella</taxon>
    </lineage>
</organism>
<proteinExistence type="predicted"/>
<evidence type="ECO:0000313" key="1">
    <source>
        <dbReference type="EMBL" id="CCC52310.1"/>
    </source>
</evidence>
<dbReference type="OMA" id="LIMVWSN"/>
<dbReference type="Gene3D" id="1.25.40.10">
    <property type="entry name" value="Tetratricopeptide repeat domain"/>
    <property type="match status" value="1"/>
</dbReference>
<dbReference type="InterPro" id="IPR011990">
    <property type="entry name" value="TPR-like_helical_dom_sf"/>
</dbReference>
<name>G0U4E6_TRYVY</name>
<dbReference type="VEuPathDB" id="TriTrypDB:TvY486_1013530"/>
<dbReference type="EMBL" id="HE573026">
    <property type="protein sequence ID" value="CCC52310.1"/>
    <property type="molecule type" value="Genomic_DNA"/>
</dbReference>
<reference evidence="1" key="1">
    <citation type="journal article" date="2012" name="Proc. Natl. Acad. Sci. U.S.A.">
        <title>Antigenic diversity is generated by distinct evolutionary mechanisms in African trypanosome species.</title>
        <authorList>
            <person name="Jackson A.P."/>
            <person name="Berry A."/>
            <person name="Aslett M."/>
            <person name="Allison H.C."/>
            <person name="Burton P."/>
            <person name="Vavrova-Anderson J."/>
            <person name="Brown R."/>
            <person name="Browne H."/>
            <person name="Corton N."/>
            <person name="Hauser H."/>
            <person name="Gamble J."/>
            <person name="Gilderthorp R."/>
            <person name="Marcello L."/>
            <person name="McQuillan J."/>
            <person name="Otto T.D."/>
            <person name="Quail M.A."/>
            <person name="Sanders M.J."/>
            <person name="van Tonder A."/>
            <person name="Ginger M.L."/>
            <person name="Field M.C."/>
            <person name="Barry J.D."/>
            <person name="Hertz-Fowler C."/>
            <person name="Berriman M."/>
        </authorList>
    </citation>
    <scope>NUCLEOTIDE SEQUENCE</scope>
    <source>
        <strain evidence="1">Y486</strain>
    </source>
</reference>
<gene>
    <name evidence="1" type="ORF">TVY486_1013530</name>
</gene>
<sequence length="370" mass="40658">MPPLTLEQVLARSMRLPRRGRQNSSPLAAGTLLSDASPLAAPGSADHSSSALSKFHSLLEKKEETLASGRLSIHQSNNLIKNSQDLLAYLQTSRQMRAWEDALHHFCTVTKSLVVKQLDNGNPCLSLSQQTGGGTMGVSSGNHGYVTASVAHVTVLMNTLASARKWDLVEQLGEIYRRHGPDVLLDTVTLLANTTEADVTTGVYGWRRAIRFLKTRIPLEEQSVEVYNACLTTCERTLDWEGAFSVVRSMGPNPIKQLKVNVSRFPTTSSDVLVKAASAEEYPSTEEGNLLSPATEEHEDDVVLAPQPPSPNVVTYATLISILDQCGKESLACEVLQCLPALEKEEITAAYAALIHVWSEQKYRRYNRRF</sequence>